<dbReference type="EMBL" id="SPUK01000021">
    <property type="protein sequence ID" value="TQV91082.1"/>
    <property type="molecule type" value="Genomic_DNA"/>
</dbReference>
<gene>
    <name evidence="1" type="ORF">IF1G_10317</name>
</gene>
<evidence type="ECO:0000313" key="1">
    <source>
        <dbReference type="EMBL" id="TQV91082.1"/>
    </source>
</evidence>
<proteinExistence type="predicted"/>
<evidence type="ECO:0000313" key="2">
    <source>
        <dbReference type="Proteomes" id="UP000315783"/>
    </source>
</evidence>
<comment type="caution">
    <text evidence="1">The sequence shown here is derived from an EMBL/GenBank/DDBJ whole genome shotgun (WGS) entry which is preliminary data.</text>
</comment>
<reference evidence="1 2" key="1">
    <citation type="journal article" date="2019" name="Appl. Microbiol. Biotechnol.">
        <title>Genome sequence of Isaria javanica and comparative genome analysis insights into family S53 peptidase evolution in fungal entomopathogens.</title>
        <authorList>
            <person name="Lin R."/>
            <person name="Zhang X."/>
            <person name="Xin B."/>
            <person name="Zou M."/>
            <person name="Gao Y."/>
            <person name="Qin F."/>
            <person name="Hu Q."/>
            <person name="Xie B."/>
            <person name="Cheng X."/>
        </authorList>
    </citation>
    <scope>NUCLEOTIDE SEQUENCE [LARGE SCALE GENOMIC DNA]</scope>
    <source>
        <strain evidence="1 2">IJ1G</strain>
    </source>
</reference>
<keyword evidence="2" id="KW-1185">Reference proteome</keyword>
<protein>
    <submittedName>
        <fullName evidence="1">Uncharacterized protein</fullName>
    </submittedName>
</protein>
<sequence length="58" mass="6676">MSPLFILLLESTDACNSHIVKPQPRLFHPHRPSSLWHAILQSRTRQDALLVSLFPVFI</sequence>
<name>A0A545UNP1_9HYPO</name>
<organism evidence="1 2">
    <name type="scientific">Cordyceps javanica</name>
    <dbReference type="NCBI Taxonomy" id="43265"/>
    <lineage>
        <taxon>Eukaryota</taxon>
        <taxon>Fungi</taxon>
        <taxon>Dikarya</taxon>
        <taxon>Ascomycota</taxon>
        <taxon>Pezizomycotina</taxon>
        <taxon>Sordariomycetes</taxon>
        <taxon>Hypocreomycetidae</taxon>
        <taxon>Hypocreales</taxon>
        <taxon>Cordycipitaceae</taxon>
        <taxon>Cordyceps</taxon>
    </lineage>
</organism>
<dbReference type="Proteomes" id="UP000315783">
    <property type="component" value="Unassembled WGS sequence"/>
</dbReference>
<accession>A0A545UNP1</accession>
<dbReference type="AlphaFoldDB" id="A0A545UNP1"/>